<feature type="region of interest" description="Disordered" evidence="1">
    <location>
        <begin position="1"/>
        <end position="60"/>
    </location>
</feature>
<dbReference type="InterPro" id="IPR050359">
    <property type="entry name" value="bHLH_transcription_factors"/>
</dbReference>
<dbReference type="InterPro" id="IPR036638">
    <property type="entry name" value="HLH_DNA-bd_sf"/>
</dbReference>
<dbReference type="GO" id="GO:0046983">
    <property type="term" value="F:protein dimerization activity"/>
    <property type="evidence" value="ECO:0007669"/>
    <property type="project" value="InterPro"/>
</dbReference>
<reference evidence="3 4" key="2">
    <citation type="submission" date="2019-01" db="EMBL/GenBank/DDBJ databases">
        <title>The decoding of complex shrimp genome reveals the adaptation for benthos swimmer, frequently molting mechanism and breeding impact on genome.</title>
        <authorList>
            <person name="Sun Y."/>
            <person name="Gao Y."/>
            <person name="Yu Y."/>
        </authorList>
    </citation>
    <scope>NUCLEOTIDE SEQUENCE [LARGE SCALE GENOMIC DNA]</scope>
    <source>
        <tissue evidence="3">Muscle</tissue>
    </source>
</reference>
<feature type="compositionally biased region" description="Low complexity" evidence="1">
    <location>
        <begin position="25"/>
        <end position="38"/>
    </location>
</feature>
<evidence type="ECO:0000313" key="3">
    <source>
        <dbReference type="EMBL" id="ROT64445.1"/>
    </source>
</evidence>
<feature type="domain" description="BHLH" evidence="2">
    <location>
        <begin position="91"/>
        <end position="147"/>
    </location>
</feature>
<protein>
    <submittedName>
        <fullName evidence="3">Putative helix-loop-helix protein delilah</fullName>
    </submittedName>
</protein>
<accession>A0A3R7M162</accession>
<dbReference type="CDD" id="cd11431">
    <property type="entry name" value="bHLH_TS_taxi_Dei"/>
    <property type="match status" value="1"/>
</dbReference>
<dbReference type="InterPro" id="IPR011598">
    <property type="entry name" value="bHLH_dom"/>
</dbReference>
<dbReference type="SMART" id="SM00353">
    <property type="entry name" value="HLH"/>
    <property type="match status" value="1"/>
</dbReference>
<dbReference type="GO" id="GO:0045944">
    <property type="term" value="P:positive regulation of transcription by RNA polymerase II"/>
    <property type="evidence" value="ECO:0007669"/>
    <property type="project" value="TreeGrafter"/>
</dbReference>
<dbReference type="PANTHER" id="PTHR19290:SF147">
    <property type="entry name" value="HELIX-LOOP-HELIX PROTEIN DELILAH"/>
    <property type="match status" value="1"/>
</dbReference>
<dbReference type="EMBL" id="QCYY01003251">
    <property type="protein sequence ID" value="ROT64445.1"/>
    <property type="molecule type" value="Genomic_DNA"/>
</dbReference>
<dbReference type="GO" id="GO:0005634">
    <property type="term" value="C:nucleus"/>
    <property type="evidence" value="ECO:0007669"/>
    <property type="project" value="TreeGrafter"/>
</dbReference>
<dbReference type="AlphaFoldDB" id="A0A3R7M162"/>
<dbReference type="GO" id="GO:0070888">
    <property type="term" value="F:E-box binding"/>
    <property type="evidence" value="ECO:0007669"/>
    <property type="project" value="TreeGrafter"/>
</dbReference>
<dbReference type="STRING" id="6689.A0A3R7M162"/>
<dbReference type="Gene3D" id="4.10.280.10">
    <property type="entry name" value="Helix-loop-helix DNA-binding domain"/>
    <property type="match status" value="1"/>
</dbReference>
<sequence>MEKFEKKFVKEERGGELDSGRPDANNNNNHNSDSSSSSPEERPDAAKSPGPSGGKYQLRPRSVHARRLCDSDWSFGESLRHKPRAAPLSRYRRKTANARERYRMRQINTAFESLRGVLPSWVCSRRAASDMTKIATLRLASAYIRSLQDILDGSAPQDTCSWVLSAILDGPSPKQKAAPGDALSSKLSADVKPDHEASELAPTSVESDFVSLLCEAPSSQAFEDNLASFPFLTSMSDPDPVALLLGVPDPSPGCWEAGGGSGVSTGLPLSRDEGAALCPLVPRCPTLRNPINRKREEKQ</sequence>
<dbReference type="Proteomes" id="UP000283509">
    <property type="component" value="Unassembled WGS sequence"/>
</dbReference>
<evidence type="ECO:0000313" key="4">
    <source>
        <dbReference type="Proteomes" id="UP000283509"/>
    </source>
</evidence>
<dbReference type="GO" id="GO:0009653">
    <property type="term" value="P:anatomical structure morphogenesis"/>
    <property type="evidence" value="ECO:0007669"/>
    <property type="project" value="TreeGrafter"/>
</dbReference>
<keyword evidence="4" id="KW-1185">Reference proteome</keyword>
<comment type="caution">
    <text evidence="3">The sequence shown here is derived from an EMBL/GenBank/DDBJ whole genome shotgun (WGS) entry which is preliminary data.</text>
</comment>
<dbReference type="SUPFAM" id="SSF47459">
    <property type="entry name" value="HLH, helix-loop-helix DNA-binding domain"/>
    <property type="match status" value="1"/>
</dbReference>
<organism evidence="3 4">
    <name type="scientific">Penaeus vannamei</name>
    <name type="common">Whiteleg shrimp</name>
    <name type="synonym">Litopenaeus vannamei</name>
    <dbReference type="NCBI Taxonomy" id="6689"/>
    <lineage>
        <taxon>Eukaryota</taxon>
        <taxon>Metazoa</taxon>
        <taxon>Ecdysozoa</taxon>
        <taxon>Arthropoda</taxon>
        <taxon>Crustacea</taxon>
        <taxon>Multicrustacea</taxon>
        <taxon>Malacostraca</taxon>
        <taxon>Eumalacostraca</taxon>
        <taxon>Eucarida</taxon>
        <taxon>Decapoda</taxon>
        <taxon>Dendrobranchiata</taxon>
        <taxon>Penaeoidea</taxon>
        <taxon>Penaeidae</taxon>
        <taxon>Penaeus</taxon>
    </lineage>
</organism>
<gene>
    <name evidence="3" type="ORF">C7M84_017628</name>
</gene>
<feature type="compositionally biased region" description="Basic and acidic residues" evidence="1">
    <location>
        <begin position="1"/>
        <end position="21"/>
    </location>
</feature>
<dbReference type="GO" id="GO:0003700">
    <property type="term" value="F:DNA-binding transcription factor activity"/>
    <property type="evidence" value="ECO:0007669"/>
    <property type="project" value="TreeGrafter"/>
</dbReference>
<dbReference type="Pfam" id="PF00010">
    <property type="entry name" value="HLH"/>
    <property type="match status" value="1"/>
</dbReference>
<evidence type="ECO:0000256" key="1">
    <source>
        <dbReference type="SAM" id="MobiDB-lite"/>
    </source>
</evidence>
<dbReference type="PROSITE" id="PS50888">
    <property type="entry name" value="BHLH"/>
    <property type="match status" value="1"/>
</dbReference>
<dbReference type="OrthoDB" id="10063280at2759"/>
<evidence type="ECO:0000259" key="2">
    <source>
        <dbReference type="PROSITE" id="PS50888"/>
    </source>
</evidence>
<proteinExistence type="predicted"/>
<name>A0A3R7M162_PENVA</name>
<reference evidence="3 4" key="1">
    <citation type="submission" date="2018-04" db="EMBL/GenBank/DDBJ databases">
        <authorList>
            <person name="Zhang X."/>
            <person name="Yuan J."/>
            <person name="Li F."/>
            <person name="Xiang J."/>
        </authorList>
    </citation>
    <scope>NUCLEOTIDE SEQUENCE [LARGE SCALE GENOMIC DNA]</scope>
    <source>
        <tissue evidence="3">Muscle</tissue>
    </source>
</reference>
<dbReference type="PANTHER" id="PTHR19290">
    <property type="entry name" value="BASIC HELIX-LOOP-HELIX PROTEIN NEUROGENIN-RELATED"/>
    <property type="match status" value="1"/>
</dbReference>